<comment type="caution">
    <text evidence="2">The sequence shown here is derived from an EMBL/GenBank/DDBJ whole genome shotgun (WGS) entry which is preliminary data.</text>
</comment>
<dbReference type="Gene3D" id="3.20.20.80">
    <property type="entry name" value="Glycosidases"/>
    <property type="match status" value="1"/>
</dbReference>
<dbReference type="InterPro" id="IPR006311">
    <property type="entry name" value="TAT_signal"/>
</dbReference>
<dbReference type="AlphaFoldDB" id="A0AAW3T350"/>
<evidence type="ECO:0000259" key="1">
    <source>
        <dbReference type="Pfam" id="PF11790"/>
    </source>
</evidence>
<dbReference type="RefSeq" id="WP_182515167.1">
    <property type="nucleotide sequence ID" value="NZ_JACGXP010000001.1"/>
</dbReference>
<dbReference type="InterPro" id="IPR017853">
    <property type="entry name" value="GH"/>
</dbReference>
<dbReference type="PROSITE" id="PS51318">
    <property type="entry name" value="TAT"/>
    <property type="match status" value="1"/>
</dbReference>
<organism evidence="2 3">
    <name type="scientific">Curtobacterium pusillum</name>
    <dbReference type="NCBI Taxonomy" id="69373"/>
    <lineage>
        <taxon>Bacteria</taxon>
        <taxon>Bacillati</taxon>
        <taxon>Actinomycetota</taxon>
        <taxon>Actinomycetes</taxon>
        <taxon>Micrococcales</taxon>
        <taxon>Microbacteriaceae</taxon>
        <taxon>Curtobacterium</taxon>
    </lineage>
</organism>
<dbReference type="SUPFAM" id="SSF51445">
    <property type="entry name" value="(Trans)glycosidases"/>
    <property type="match status" value="1"/>
</dbReference>
<dbReference type="InterPro" id="IPR024655">
    <property type="entry name" value="Asl1_glyco_hydro_catalytic"/>
</dbReference>
<protein>
    <recommendedName>
        <fullName evidence="1">Asl1-like glycosyl hydrolase catalytic domain-containing protein</fullName>
    </recommendedName>
</protein>
<dbReference type="Proteomes" id="UP000590225">
    <property type="component" value="Unassembled WGS sequence"/>
</dbReference>
<accession>A0AAW3T350</accession>
<dbReference type="EMBL" id="JACGXP010000001">
    <property type="protein sequence ID" value="MBA8989469.1"/>
    <property type="molecule type" value="Genomic_DNA"/>
</dbReference>
<sequence length="345" mass="37326">MADGSGDRVTGRGVGRRGFLVGAGGVALAAAVPWTLAAPTRAAAAAVITRWGVCGHAPFIDSTSYPSSSAADQLRLAGTLGATDYRVDWKIPAQSDESSIDWSWYDTVVSTSIDAGIELMAVLTRDSDVQQPESWWQERTSLLVSRYAGRIPYYQVLNECDGSAISGPDVDGSLASQYPDTKYQPVLERMRTVQAGVRAADSHARTVVNITWKHTGFLERLRSDGFGHDVMGLDWYWTNADMLSVLDTMNGFEQDEILVTELDIDNGTQSATETAQADYISSAVAALRSSAPSKVHGVYVYELLDQPDRDTDSQRHYGLVDVAADGTWGARKQAFGTYSGIIHAS</sequence>
<gene>
    <name evidence="2" type="ORF">FHW23_000701</name>
</gene>
<evidence type="ECO:0000313" key="2">
    <source>
        <dbReference type="EMBL" id="MBA8989469.1"/>
    </source>
</evidence>
<evidence type="ECO:0000313" key="3">
    <source>
        <dbReference type="Proteomes" id="UP000590225"/>
    </source>
</evidence>
<name>A0AAW3T350_9MICO</name>
<feature type="domain" description="Asl1-like glycosyl hydrolase catalytic" evidence="1">
    <location>
        <begin position="134"/>
        <end position="297"/>
    </location>
</feature>
<reference evidence="2 3" key="1">
    <citation type="submission" date="2020-07" db="EMBL/GenBank/DDBJ databases">
        <title>Above-ground endophytic microbial communities from plants in different locations in the United States.</title>
        <authorList>
            <person name="Frank C."/>
        </authorList>
    </citation>
    <scope>NUCLEOTIDE SEQUENCE [LARGE SCALE GENOMIC DNA]</scope>
    <source>
        <strain evidence="2 3">WPL5_2</strain>
    </source>
</reference>
<proteinExistence type="predicted"/>
<dbReference type="Pfam" id="PF11790">
    <property type="entry name" value="Glyco_hydro_cc"/>
    <property type="match status" value="1"/>
</dbReference>